<dbReference type="InParanoid" id="A0A2P5ECT3"/>
<organism evidence="1 2">
    <name type="scientific">Trema orientale</name>
    <name type="common">Charcoal tree</name>
    <name type="synonym">Celtis orientalis</name>
    <dbReference type="NCBI Taxonomy" id="63057"/>
    <lineage>
        <taxon>Eukaryota</taxon>
        <taxon>Viridiplantae</taxon>
        <taxon>Streptophyta</taxon>
        <taxon>Embryophyta</taxon>
        <taxon>Tracheophyta</taxon>
        <taxon>Spermatophyta</taxon>
        <taxon>Magnoliopsida</taxon>
        <taxon>eudicotyledons</taxon>
        <taxon>Gunneridae</taxon>
        <taxon>Pentapetalae</taxon>
        <taxon>rosids</taxon>
        <taxon>fabids</taxon>
        <taxon>Rosales</taxon>
        <taxon>Cannabaceae</taxon>
        <taxon>Trema</taxon>
    </lineage>
</organism>
<dbReference type="PANTHER" id="PTHR37611:SF2">
    <property type="entry name" value="VIRUS-SPECIFIC-SIGNALING-PATHWAY REGULATED PROTEIN-RELATED"/>
    <property type="match status" value="1"/>
</dbReference>
<gene>
    <name evidence="1" type="ORF">TorRG33x02_207760</name>
</gene>
<reference evidence="2" key="1">
    <citation type="submission" date="2016-06" db="EMBL/GenBank/DDBJ databases">
        <title>Parallel loss of symbiosis genes in relatives of nitrogen-fixing non-legume Parasponia.</title>
        <authorList>
            <person name="Van Velzen R."/>
            <person name="Holmer R."/>
            <person name="Bu F."/>
            <person name="Rutten L."/>
            <person name="Van Zeijl A."/>
            <person name="Liu W."/>
            <person name="Santuari L."/>
            <person name="Cao Q."/>
            <person name="Sharma T."/>
            <person name="Shen D."/>
            <person name="Roswanjaya Y."/>
            <person name="Wardhani T."/>
            <person name="Kalhor M.S."/>
            <person name="Jansen J."/>
            <person name="Van den Hoogen J."/>
            <person name="Gungor B."/>
            <person name="Hartog M."/>
            <person name="Hontelez J."/>
            <person name="Verver J."/>
            <person name="Yang W.-C."/>
            <person name="Schijlen E."/>
            <person name="Repin R."/>
            <person name="Schilthuizen M."/>
            <person name="Schranz E."/>
            <person name="Heidstra R."/>
            <person name="Miyata K."/>
            <person name="Fedorova E."/>
            <person name="Kohlen W."/>
            <person name="Bisseling T."/>
            <person name="Smit S."/>
            <person name="Geurts R."/>
        </authorList>
    </citation>
    <scope>NUCLEOTIDE SEQUENCE [LARGE SCALE GENOMIC DNA]</scope>
    <source>
        <strain evidence="2">cv. RG33-2</strain>
    </source>
</reference>
<accession>A0A2P5ECT3</accession>
<protein>
    <submittedName>
        <fullName evidence="1">Uncharacterized protein</fullName>
    </submittedName>
</protein>
<evidence type="ECO:0000313" key="1">
    <source>
        <dbReference type="EMBL" id="PON83361.1"/>
    </source>
</evidence>
<name>A0A2P5ECT3_TREOI</name>
<sequence length="154" mass="16969">MASVAVTSYEKWACINGDDEFEGIELSKINEAEINSSKMDADQDSSSESDYQYISGGEDIIGTQSCSLEQINGQDCSVSFDDLDINAWDIEMEAVPCSPSQELNWYMYPASTCGGDHEISINDYYASSTCSEIALGGHYNSLCQETTYDSLMYD</sequence>
<dbReference type="Proteomes" id="UP000237000">
    <property type="component" value="Unassembled WGS sequence"/>
</dbReference>
<keyword evidence="2" id="KW-1185">Reference proteome</keyword>
<dbReference type="PANTHER" id="PTHR37611">
    <property type="entry name" value="VIRUS-SPECIFIC-SIGNALING-PATHWAY REGULATED PROTEIN-RELATED"/>
    <property type="match status" value="1"/>
</dbReference>
<comment type="caution">
    <text evidence="1">The sequence shown here is derived from an EMBL/GenBank/DDBJ whole genome shotgun (WGS) entry which is preliminary data.</text>
</comment>
<evidence type="ECO:0000313" key="2">
    <source>
        <dbReference type="Proteomes" id="UP000237000"/>
    </source>
</evidence>
<dbReference type="FunCoup" id="A0A2P5ECT3">
    <property type="interactions" value="1"/>
</dbReference>
<proteinExistence type="predicted"/>
<dbReference type="EMBL" id="JXTC01000179">
    <property type="protein sequence ID" value="PON83361.1"/>
    <property type="molecule type" value="Genomic_DNA"/>
</dbReference>
<dbReference type="AlphaFoldDB" id="A0A2P5ECT3"/>
<dbReference type="OrthoDB" id="691231at2759"/>